<dbReference type="InterPro" id="IPR000276">
    <property type="entry name" value="GPCR_Rhodpsn"/>
</dbReference>
<organism evidence="7 8">
    <name type="scientific">Fasciola gigantica</name>
    <name type="common">Giant liver fluke</name>
    <dbReference type="NCBI Taxonomy" id="46835"/>
    <lineage>
        <taxon>Eukaryota</taxon>
        <taxon>Metazoa</taxon>
        <taxon>Spiralia</taxon>
        <taxon>Lophotrochozoa</taxon>
        <taxon>Platyhelminthes</taxon>
        <taxon>Trematoda</taxon>
        <taxon>Digenea</taxon>
        <taxon>Plagiorchiida</taxon>
        <taxon>Echinostomata</taxon>
        <taxon>Echinostomatoidea</taxon>
        <taxon>Fasciolidae</taxon>
        <taxon>Fasciola</taxon>
    </lineage>
</organism>
<dbReference type="PANTHER" id="PTHR45698:SF1">
    <property type="entry name" value="TRACE AMINE-ASSOCIATED RECEPTOR 13C-LIKE"/>
    <property type="match status" value="1"/>
</dbReference>
<dbReference type="EMBL" id="SUNJ01001050">
    <property type="protein sequence ID" value="TPP67120.1"/>
    <property type="molecule type" value="Genomic_DNA"/>
</dbReference>
<proteinExistence type="predicted"/>
<dbReference type="GO" id="GO:0016020">
    <property type="term" value="C:membrane"/>
    <property type="evidence" value="ECO:0007669"/>
    <property type="project" value="UniProtKB-SubCell"/>
</dbReference>
<keyword evidence="2 5" id="KW-0812">Transmembrane</keyword>
<reference evidence="7 8" key="1">
    <citation type="submission" date="2019-04" db="EMBL/GenBank/DDBJ databases">
        <title>Annotation for the trematode Fasciola gigantica.</title>
        <authorList>
            <person name="Choi Y.-J."/>
        </authorList>
    </citation>
    <scope>NUCLEOTIDE SEQUENCE [LARGE SCALE GENOMIC DNA]</scope>
    <source>
        <strain evidence="7">Uganda_cow_1</strain>
    </source>
</reference>
<gene>
    <name evidence="7" type="ORF">FGIG_11974</name>
</gene>
<dbReference type="PANTHER" id="PTHR45698">
    <property type="entry name" value="TRACE AMINE-ASSOCIATED RECEPTOR 19N-RELATED"/>
    <property type="match status" value="1"/>
</dbReference>
<dbReference type="AlphaFoldDB" id="A0A504ZCW0"/>
<dbReference type="OrthoDB" id="6269383at2759"/>
<feature type="domain" description="G-protein coupled receptors family 1 profile" evidence="6">
    <location>
        <begin position="23"/>
        <end position="281"/>
    </location>
</feature>
<feature type="transmembrane region" description="Helical" evidence="5">
    <location>
        <begin position="174"/>
        <end position="199"/>
    </location>
</feature>
<comment type="caution">
    <text evidence="7">The sequence shown here is derived from an EMBL/GenBank/DDBJ whole genome shotgun (WGS) entry which is preliminary data.</text>
</comment>
<dbReference type="PROSITE" id="PS50262">
    <property type="entry name" value="G_PROTEIN_RECEP_F1_2"/>
    <property type="match status" value="1"/>
</dbReference>
<keyword evidence="8" id="KW-1185">Reference proteome</keyword>
<feature type="transmembrane region" description="Helical" evidence="5">
    <location>
        <begin position="44"/>
        <end position="67"/>
    </location>
</feature>
<dbReference type="Pfam" id="PF00001">
    <property type="entry name" value="7tm_1"/>
    <property type="match status" value="1"/>
</dbReference>
<evidence type="ECO:0000256" key="2">
    <source>
        <dbReference type="ARBA" id="ARBA00022692"/>
    </source>
</evidence>
<feature type="transmembrane region" description="Helical" evidence="5">
    <location>
        <begin position="87"/>
        <end position="105"/>
    </location>
</feature>
<dbReference type="Gene3D" id="1.20.1070.10">
    <property type="entry name" value="Rhodopsin 7-helix transmembrane proteins"/>
    <property type="match status" value="1"/>
</dbReference>
<evidence type="ECO:0000256" key="4">
    <source>
        <dbReference type="ARBA" id="ARBA00023136"/>
    </source>
</evidence>
<dbReference type="SUPFAM" id="SSF81321">
    <property type="entry name" value="Family A G protein-coupled receptor-like"/>
    <property type="match status" value="1"/>
</dbReference>
<evidence type="ECO:0000256" key="1">
    <source>
        <dbReference type="ARBA" id="ARBA00004370"/>
    </source>
</evidence>
<feature type="transmembrane region" description="Helical" evidence="5">
    <location>
        <begin position="264"/>
        <end position="285"/>
    </location>
</feature>
<keyword evidence="3 5" id="KW-1133">Transmembrane helix</keyword>
<dbReference type="InterPro" id="IPR017452">
    <property type="entry name" value="GPCR_Rhodpsn_7TM"/>
</dbReference>
<evidence type="ECO:0000256" key="5">
    <source>
        <dbReference type="SAM" id="Phobius"/>
    </source>
</evidence>
<feature type="transmembrane region" description="Helical" evidence="5">
    <location>
        <begin position="125"/>
        <end position="147"/>
    </location>
</feature>
<accession>A0A504ZCW0</accession>
<sequence>MPPHDFWDLTVSYACVTAVGLVINCGLIIVLFNFKLSSKLTLILLRIQSVADAASCLFSILTCTTQSHPTGNQVTDWISCRFWDSQLFYWISVVLSTSNLVWVTIDRLWATVYAVTYKRNFRRYLILSSVASCLYTAFLVIPVSLLVDHRNGSCQAMFTATTLDTYYSHNVHPYLWLVTYYFLPSFIMFCVHMRVLHFMRRMNRRNAAANALEQEKGNHLLCPFTICTVGLAIGLIGAHGYGTYYYVIETTNTVFYEPGSPSQLLSVFLTTLNCCINPIILLTTLPQLRQKFISAGHKCVQFWRENLLGRLNPVDAA</sequence>
<dbReference type="CDD" id="cd00637">
    <property type="entry name" value="7tm_classA_rhodopsin-like"/>
    <property type="match status" value="1"/>
</dbReference>
<evidence type="ECO:0000313" key="8">
    <source>
        <dbReference type="Proteomes" id="UP000316759"/>
    </source>
</evidence>
<dbReference type="PRINTS" id="PR00237">
    <property type="entry name" value="GPCRRHODOPSN"/>
</dbReference>
<comment type="subcellular location">
    <subcellularLocation>
        <location evidence="1">Membrane</location>
    </subcellularLocation>
</comment>
<evidence type="ECO:0000259" key="6">
    <source>
        <dbReference type="PROSITE" id="PS50262"/>
    </source>
</evidence>
<evidence type="ECO:0000313" key="7">
    <source>
        <dbReference type="EMBL" id="TPP67120.1"/>
    </source>
</evidence>
<feature type="transmembrane region" description="Helical" evidence="5">
    <location>
        <begin position="6"/>
        <end position="32"/>
    </location>
</feature>
<dbReference type="Proteomes" id="UP000316759">
    <property type="component" value="Unassembled WGS sequence"/>
</dbReference>
<feature type="transmembrane region" description="Helical" evidence="5">
    <location>
        <begin position="220"/>
        <end position="244"/>
    </location>
</feature>
<name>A0A504ZCW0_FASGI</name>
<keyword evidence="4 5" id="KW-0472">Membrane</keyword>
<dbReference type="GO" id="GO:0004930">
    <property type="term" value="F:G protein-coupled receptor activity"/>
    <property type="evidence" value="ECO:0007669"/>
    <property type="project" value="InterPro"/>
</dbReference>
<protein>
    <recommendedName>
        <fullName evidence="6">G-protein coupled receptors family 1 profile domain-containing protein</fullName>
    </recommendedName>
</protein>
<evidence type="ECO:0000256" key="3">
    <source>
        <dbReference type="ARBA" id="ARBA00022989"/>
    </source>
</evidence>
<dbReference type="STRING" id="46835.A0A504ZCW0"/>